<dbReference type="Gene3D" id="3.20.20.70">
    <property type="entry name" value="Aldolase class I"/>
    <property type="match status" value="1"/>
</dbReference>
<evidence type="ECO:0000256" key="2">
    <source>
        <dbReference type="ARBA" id="ARBA00022691"/>
    </source>
</evidence>
<keyword evidence="2" id="KW-0949">S-adenosyl-L-methionine</keyword>
<name>A0A931DG83_9ACTN</name>
<dbReference type="GO" id="GO:0051536">
    <property type="term" value="F:iron-sulfur cluster binding"/>
    <property type="evidence" value="ECO:0007669"/>
    <property type="project" value="UniProtKB-KW"/>
</dbReference>
<dbReference type="SFLD" id="SFLDG01082">
    <property type="entry name" value="B12-binding_domain_containing"/>
    <property type="match status" value="1"/>
</dbReference>
<dbReference type="PANTHER" id="PTHR43409:SF4">
    <property type="entry name" value="RADICAL SAM SUPERFAMILY PROTEIN"/>
    <property type="match status" value="1"/>
</dbReference>
<dbReference type="InterPro" id="IPR058240">
    <property type="entry name" value="rSAM_sf"/>
</dbReference>
<comment type="caution">
    <text evidence="7">The sequence shown here is derived from an EMBL/GenBank/DDBJ whole genome shotgun (WGS) entry which is preliminary data.</text>
</comment>
<protein>
    <recommendedName>
        <fullName evidence="6">Radical SAM core domain-containing protein</fullName>
    </recommendedName>
</protein>
<accession>A0A931DG83</accession>
<evidence type="ECO:0000256" key="4">
    <source>
        <dbReference type="ARBA" id="ARBA00023004"/>
    </source>
</evidence>
<evidence type="ECO:0000256" key="3">
    <source>
        <dbReference type="ARBA" id="ARBA00022723"/>
    </source>
</evidence>
<comment type="cofactor">
    <cofactor evidence="1">
        <name>[4Fe-4S] cluster</name>
        <dbReference type="ChEBI" id="CHEBI:49883"/>
    </cofactor>
</comment>
<evidence type="ECO:0000256" key="1">
    <source>
        <dbReference type="ARBA" id="ARBA00001966"/>
    </source>
</evidence>
<evidence type="ECO:0000313" key="8">
    <source>
        <dbReference type="Proteomes" id="UP000614047"/>
    </source>
</evidence>
<dbReference type="SUPFAM" id="SSF102114">
    <property type="entry name" value="Radical SAM enzymes"/>
    <property type="match status" value="1"/>
</dbReference>
<dbReference type="SFLD" id="SFLDS00029">
    <property type="entry name" value="Radical_SAM"/>
    <property type="match status" value="1"/>
</dbReference>
<dbReference type="PANTHER" id="PTHR43409">
    <property type="entry name" value="ANAEROBIC MAGNESIUM-PROTOPORPHYRIN IX MONOMETHYL ESTER CYCLASE-RELATED"/>
    <property type="match status" value="1"/>
</dbReference>
<keyword evidence="4" id="KW-0408">Iron</keyword>
<dbReference type="Pfam" id="PF04055">
    <property type="entry name" value="Radical_SAM"/>
    <property type="match status" value="1"/>
</dbReference>
<dbReference type="RefSeq" id="WP_197013016.1">
    <property type="nucleotide sequence ID" value="NZ_BAABES010000011.1"/>
</dbReference>
<gene>
    <name evidence="7" type="ORF">IW256_004682</name>
</gene>
<dbReference type="AlphaFoldDB" id="A0A931DG83"/>
<sequence>MRRTEPLASKQILSAHLMDAGFEVTLVNLKDSERESEFGTTTWRGRRLTKVAVGASWRDLDPRRFDVWGVTINYLQEREIACAVIEHLKAGGGRVAVGGSDAFAEPEPYLKAGADLVIRDKSGAANVAAIGWLAGTSEAAGLTGVALADGSARPARRPPMSPQDWPVPDPSVVAPTLGMEYWEAPLPPELKPIGVSMLDLGCDRHCDFCETPTYRLGYKAMTPERAEEWLTAQRDAGARSVIILSDQFLGRILWPGGREKILEIMATARRLGLAVLWGNGIEINKATLGRGRRGGDRTPDEELVSALWGWDGEVGCAQVYVPAERPSTGPGSYEKLLPWREHCTMMEAIARAGVPDINYGVIVGLPDDTDEELARTLELVHDMKSRLTSINPALKFRVMPFALRPLPGTPQSHELHRQKLLRFDDPAILGGFWTACADTHHMSYAQVADWQSRYIEEINGAETVAKNWQGVTAMY</sequence>
<dbReference type="GO" id="GO:0003824">
    <property type="term" value="F:catalytic activity"/>
    <property type="evidence" value="ECO:0007669"/>
    <property type="project" value="InterPro"/>
</dbReference>
<dbReference type="PROSITE" id="PS51918">
    <property type="entry name" value="RADICAL_SAM"/>
    <property type="match status" value="1"/>
</dbReference>
<proteinExistence type="predicted"/>
<dbReference type="CDD" id="cd01335">
    <property type="entry name" value="Radical_SAM"/>
    <property type="match status" value="1"/>
</dbReference>
<reference evidence="7" key="1">
    <citation type="submission" date="2020-11" db="EMBL/GenBank/DDBJ databases">
        <title>Sequencing the genomes of 1000 actinobacteria strains.</title>
        <authorList>
            <person name="Klenk H.-P."/>
        </authorList>
    </citation>
    <scope>NUCLEOTIDE SEQUENCE</scope>
    <source>
        <strain evidence="7">DSM 43175</strain>
    </source>
</reference>
<keyword evidence="3" id="KW-0479">Metal-binding</keyword>
<evidence type="ECO:0000259" key="6">
    <source>
        <dbReference type="PROSITE" id="PS51918"/>
    </source>
</evidence>
<evidence type="ECO:0000313" key="7">
    <source>
        <dbReference type="EMBL" id="MBG6090569.1"/>
    </source>
</evidence>
<dbReference type="Proteomes" id="UP000614047">
    <property type="component" value="Unassembled WGS sequence"/>
</dbReference>
<dbReference type="InterPro" id="IPR007197">
    <property type="entry name" value="rSAM"/>
</dbReference>
<keyword evidence="5" id="KW-0411">Iron-sulfur</keyword>
<dbReference type="GO" id="GO:0046872">
    <property type="term" value="F:metal ion binding"/>
    <property type="evidence" value="ECO:0007669"/>
    <property type="project" value="UniProtKB-KW"/>
</dbReference>
<keyword evidence="8" id="KW-1185">Reference proteome</keyword>
<dbReference type="InterPro" id="IPR013785">
    <property type="entry name" value="Aldolase_TIM"/>
</dbReference>
<dbReference type="EMBL" id="JADOUA010000001">
    <property type="protein sequence ID" value="MBG6090569.1"/>
    <property type="molecule type" value="Genomic_DNA"/>
</dbReference>
<evidence type="ECO:0000256" key="5">
    <source>
        <dbReference type="ARBA" id="ARBA00023014"/>
    </source>
</evidence>
<dbReference type="InterPro" id="IPR051198">
    <property type="entry name" value="BchE-like"/>
</dbReference>
<feature type="domain" description="Radical SAM core" evidence="6">
    <location>
        <begin position="187"/>
        <end position="446"/>
    </location>
</feature>
<organism evidence="7 8">
    <name type="scientific">Actinomadura viridis</name>
    <dbReference type="NCBI Taxonomy" id="58110"/>
    <lineage>
        <taxon>Bacteria</taxon>
        <taxon>Bacillati</taxon>
        <taxon>Actinomycetota</taxon>
        <taxon>Actinomycetes</taxon>
        <taxon>Streptosporangiales</taxon>
        <taxon>Thermomonosporaceae</taxon>
        <taxon>Actinomadura</taxon>
    </lineage>
</organism>